<sequence>MHRPMSVLPALLLAFAFSAGAEPGKPISPRFNADPSPHYFTTQAGGKFYLYATDDASNSGNYWDSTTWRLYTSPDMKAWTDAGIPLDVTVFKWARPDAKAWAPEAAQRNGKFYFYAPVGGDKIGVAVSSRPDGGFADARGTPLVDKARDANAGDEPIDPAVFVDKDDQAYLYFGTRVPKVVKLKADMITLDGPILDVAIAGLPALDKTEKADKANKTGRKAYGEAPFLNFPFSTGWPGQIVHATGSSPLGPFTYRGVVLDFLKISTNHQAIIEHAGKSWLFYHDALLPGGGSHRRSIAIAPLEYEADGRIRQVPLPGTPAVK</sequence>
<evidence type="ECO:0000313" key="9">
    <source>
        <dbReference type="EMBL" id="QBE66045.1"/>
    </source>
</evidence>
<evidence type="ECO:0000256" key="2">
    <source>
        <dbReference type="ARBA" id="ARBA00022651"/>
    </source>
</evidence>
<dbReference type="Pfam" id="PF04616">
    <property type="entry name" value="Glyco_hydro_43"/>
    <property type="match status" value="1"/>
</dbReference>
<dbReference type="PANTHER" id="PTHR43772:SF2">
    <property type="entry name" value="PUTATIVE (AFU_ORTHOLOGUE AFUA_2G04480)-RELATED"/>
    <property type="match status" value="1"/>
</dbReference>
<keyword evidence="4" id="KW-0119">Carbohydrate metabolism</keyword>
<dbReference type="Gene3D" id="2.115.10.20">
    <property type="entry name" value="Glycosyl hydrolase domain, family 43"/>
    <property type="match status" value="1"/>
</dbReference>
<dbReference type="RefSeq" id="WP_130189154.1">
    <property type="nucleotide sequence ID" value="NZ_CP035913.1"/>
</dbReference>
<name>A0A4P6L418_9BURK</name>
<feature type="site" description="Important for catalytic activity, responsible for pKa modulation of the active site Glu and correct orientation of both the proton donor and substrate" evidence="6">
    <location>
        <position position="158"/>
    </location>
</feature>
<keyword evidence="8" id="KW-0732">Signal</keyword>
<keyword evidence="2" id="KW-0858">Xylan degradation</keyword>
<organism evidence="9 10">
    <name type="scientific">Pseudoduganella lutea</name>
    <dbReference type="NCBI Taxonomy" id="321985"/>
    <lineage>
        <taxon>Bacteria</taxon>
        <taxon>Pseudomonadati</taxon>
        <taxon>Pseudomonadota</taxon>
        <taxon>Betaproteobacteria</taxon>
        <taxon>Burkholderiales</taxon>
        <taxon>Oxalobacteraceae</taxon>
        <taxon>Telluria group</taxon>
        <taxon>Pseudoduganella</taxon>
    </lineage>
</organism>
<feature type="signal peptide" evidence="8">
    <location>
        <begin position="1"/>
        <end position="21"/>
    </location>
</feature>
<feature type="chain" id="PRO_5020403684" evidence="8">
    <location>
        <begin position="22"/>
        <end position="322"/>
    </location>
</feature>
<dbReference type="InterPro" id="IPR006710">
    <property type="entry name" value="Glyco_hydro_43"/>
</dbReference>
<dbReference type="InterPro" id="IPR023296">
    <property type="entry name" value="Glyco_hydro_beta-prop_sf"/>
</dbReference>
<dbReference type="GO" id="GO:0004553">
    <property type="term" value="F:hydrolase activity, hydrolyzing O-glycosyl compounds"/>
    <property type="evidence" value="ECO:0007669"/>
    <property type="project" value="InterPro"/>
</dbReference>
<keyword evidence="5 7" id="KW-0326">Glycosidase</keyword>
<accession>A0A4P6L418</accession>
<evidence type="ECO:0000256" key="7">
    <source>
        <dbReference type="RuleBase" id="RU361187"/>
    </source>
</evidence>
<evidence type="ECO:0000313" key="10">
    <source>
        <dbReference type="Proteomes" id="UP000290637"/>
    </source>
</evidence>
<evidence type="ECO:0000256" key="5">
    <source>
        <dbReference type="ARBA" id="ARBA00023295"/>
    </source>
</evidence>
<dbReference type="InterPro" id="IPR052176">
    <property type="entry name" value="Glycosyl_Hydrlase_43_Enz"/>
</dbReference>
<dbReference type="CDD" id="cd08990">
    <property type="entry name" value="GH43_AXH_like"/>
    <property type="match status" value="1"/>
</dbReference>
<dbReference type="OrthoDB" id="9760116at2"/>
<comment type="similarity">
    <text evidence="1 7">Belongs to the glycosyl hydrolase 43 family.</text>
</comment>
<reference evidence="9 10" key="1">
    <citation type="submission" date="2019-02" db="EMBL/GenBank/DDBJ databases">
        <title>Draft Genome Sequences of Six Type Strains of the Genus Massilia.</title>
        <authorList>
            <person name="Miess H."/>
            <person name="Frediansyhah A."/>
            <person name="Gross H."/>
        </authorList>
    </citation>
    <scope>NUCLEOTIDE SEQUENCE [LARGE SCALE GENOMIC DNA]</scope>
    <source>
        <strain evidence="9 10">DSM 17473</strain>
    </source>
</reference>
<evidence type="ECO:0000256" key="3">
    <source>
        <dbReference type="ARBA" id="ARBA00022801"/>
    </source>
</evidence>
<keyword evidence="2" id="KW-0624">Polysaccharide degradation</keyword>
<dbReference type="Proteomes" id="UP000290637">
    <property type="component" value="Chromosome"/>
</dbReference>
<keyword evidence="3 7" id="KW-0378">Hydrolase</keyword>
<proteinExistence type="inferred from homology"/>
<dbReference type="SUPFAM" id="SSF75005">
    <property type="entry name" value="Arabinanase/levansucrase/invertase"/>
    <property type="match status" value="1"/>
</dbReference>
<evidence type="ECO:0000256" key="8">
    <source>
        <dbReference type="SAM" id="SignalP"/>
    </source>
</evidence>
<evidence type="ECO:0000256" key="6">
    <source>
        <dbReference type="PIRSR" id="PIRSR606710-2"/>
    </source>
</evidence>
<dbReference type="AlphaFoldDB" id="A0A4P6L418"/>
<protein>
    <submittedName>
        <fullName evidence="9">Alpha-N-arabinofuranosidase</fullName>
    </submittedName>
</protein>
<dbReference type="EMBL" id="CP035913">
    <property type="protein sequence ID" value="QBE66045.1"/>
    <property type="molecule type" value="Genomic_DNA"/>
</dbReference>
<gene>
    <name evidence="9" type="ORF">EWM63_26190</name>
</gene>
<keyword evidence="10" id="KW-1185">Reference proteome</keyword>
<dbReference type="PANTHER" id="PTHR43772">
    <property type="entry name" value="ENDO-1,4-BETA-XYLANASE"/>
    <property type="match status" value="1"/>
</dbReference>
<dbReference type="KEGG" id="plue:EWM63_26190"/>
<evidence type="ECO:0000256" key="1">
    <source>
        <dbReference type="ARBA" id="ARBA00009865"/>
    </source>
</evidence>
<dbReference type="GO" id="GO:0045493">
    <property type="term" value="P:xylan catabolic process"/>
    <property type="evidence" value="ECO:0007669"/>
    <property type="project" value="UniProtKB-KW"/>
</dbReference>
<evidence type="ECO:0000256" key="4">
    <source>
        <dbReference type="ARBA" id="ARBA00023277"/>
    </source>
</evidence>